<feature type="compositionally biased region" description="Basic and acidic residues" evidence="9">
    <location>
        <begin position="389"/>
        <end position="404"/>
    </location>
</feature>
<dbReference type="GO" id="GO:0015271">
    <property type="term" value="F:outward rectifier potassium channel activity"/>
    <property type="evidence" value="ECO:0007669"/>
    <property type="project" value="TreeGrafter"/>
</dbReference>
<dbReference type="GO" id="GO:0030322">
    <property type="term" value="P:stabilization of membrane potential"/>
    <property type="evidence" value="ECO:0007669"/>
    <property type="project" value="TreeGrafter"/>
</dbReference>
<evidence type="ECO:0000256" key="7">
    <source>
        <dbReference type="ARBA" id="ARBA00023303"/>
    </source>
</evidence>
<evidence type="ECO:0000256" key="5">
    <source>
        <dbReference type="ARBA" id="ARBA00023065"/>
    </source>
</evidence>
<evidence type="ECO:0000256" key="4">
    <source>
        <dbReference type="ARBA" id="ARBA00022989"/>
    </source>
</evidence>
<dbReference type="AlphaFoldDB" id="A0A8J2WVB8"/>
<comment type="subcellular location">
    <subcellularLocation>
        <location evidence="1">Membrane</location>
        <topology evidence="1">Multi-pass membrane protein</topology>
    </subcellularLocation>
</comment>
<evidence type="ECO:0000256" key="1">
    <source>
        <dbReference type="ARBA" id="ARBA00004141"/>
    </source>
</evidence>
<dbReference type="InterPro" id="IPR003280">
    <property type="entry name" value="2pore_dom_K_chnl"/>
</dbReference>
<feature type="compositionally biased region" description="Polar residues" evidence="9">
    <location>
        <begin position="362"/>
        <end position="377"/>
    </location>
</feature>
<gene>
    <name evidence="12" type="ORF">DGAL_LOCUS16856</name>
</gene>
<comment type="caution">
    <text evidence="12">The sequence shown here is derived from an EMBL/GenBank/DDBJ whole genome shotgun (WGS) entry which is preliminary data.</text>
</comment>
<evidence type="ECO:0000313" key="12">
    <source>
        <dbReference type="EMBL" id="CAH0113054.1"/>
    </source>
</evidence>
<feature type="compositionally biased region" description="Low complexity" evidence="9">
    <location>
        <begin position="271"/>
        <end position="292"/>
    </location>
</feature>
<feature type="transmembrane region" description="Helical" evidence="10">
    <location>
        <begin position="188"/>
        <end position="206"/>
    </location>
</feature>
<feature type="region of interest" description="Disordered" evidence="9">
    <location>
        <begin position="314"/>
        <end position="473"/>
    </location>
</feature>
<keyword evidence="4 10" id="KW-1133">Transmembrane helix</keyword>
<dbReference type="InterPro" id="IPR013099">
    <property type="entry name" value="K_chnl_dom"/>
</dbReference>
<feature type="region of interest" description="Disordered" evidence="9">
    <location>
        <begin position="233"/>
        <end position="299"/>
    </location>
</feature>
<feature type="transmembrane region" description="Helical" evidence="10">
    <location>
        <begin position="563"/>
        <end position="586"/>
    </location>
</feature>
<dbReference type="SUPFAM" id="SSF81324">
    <property type="entry name" value="Voltage-gated potassium channels"/>
    <property type="match status" value="2"/>
</dbReference>
<evidence type="ECO:0000256" key="2">
    <source>
        <dbReference type="ARBA" id="ARBA00022448"/>
    </source>
</evidence>
<keyword evidence="2 8" id="KW-0813">Transport</keyword>
<dbReference type="OrthoDB" id="297496at2759"/>
<feature type="compositionally biased region" description="Basic residues" evidence="9">
    <location>
        <begin position="319"/>
        <end position="329"/>
    </location>
</feature>
<keyword evidence="13" id="KW-1185">Reference proteome</keyword>
<feature type="compositionally biased region" description="Basic residues" evidence="9">
    <location>
        <begin position="233"/>
        <end position="243"/>
    </location>
</feature>
<keyword evidence="6 10" id="KW-0472">Membrane</keyword>
<keyword evidence="5 8" id="KW-0406">Ion transport</keyword>
<dbReference type="PANTHER" id="PTHR11003">
    <property type="entry name" value="POTASSIUM CHANNEL, SUBFAMILY K"/>
    <property type="match status" value="1"/>
</dbReference>
<keyword evidence="3 8" id="KW-0812">Transmembrane</keyword>
<dbReference type="Proteomes" id="UP000789390">
    <property type="component" value="Unassembled WGS sequence"/>
</dbReference>
<feature type="transmembrane region" description="Helical" evidence="10">
    <location>
        <begin position="504"/>
        <end position="524"/>
    </location>
</feature>
<keyword evidence="7 8" id="KW-0407">Ion channel</keyword>
<dbReference type="Gene3D" id="1.10.287.70">
    <property type="match status" value="2"/>
</dbReference>
<proteinExistence type="inferred from homology"/>
<protein>
    <recommendedName>
        <fullName evidence="11">Potassium channel domain-containing protein</fullName>
    </recommendedName>
</protein>
<evidence type="ECO:0000313" key="13">
    <source>
        <dbReference type="Proteomes" id="UP000789390"/>
    </source>
</evidence>
<feature type="compositionally biased region" description="Basic and acidic residues" evidence="9">
    <location>
        <begin position="411"/>
        <end position="428"/>
    </location>
</feature>
<dbReference type="PRINTS" id="PR01333">
    <property type="entry name" value="2POREKCHANEL"/>
</dbReference>
<feature type="transmembrane region" description="Helical" evidence="10">
    <location>
        <begin position="54"/>
        <end position="79"/>
    </location>
</feature>
<name>A0A8J2WVB8_9CRUS</name>
<comment type="similarity">
    <text evidence="8">Belongs to the two pore domain potassium channel (TC 1.A.1.8) family.</text>
</comment>
<feature type="domain" description="Potassium channel" evidence="11">
    <location>
        <begin position="512"/>
        <end position="589"/>
    </location>
</feature>
<dbReference type="GO" id="GO:0005886">
    <property type="term" value="C:plasma membrane"/>
    <property type="evidence" value="ECO:0007669"/>
    <property type="project" value="TreeGrafter"/>
</dbReference>
<sequence length="613" mass="68522">MKEEEEEEEKDPGSGSILPALLKSSTEVMASSSSGGVEGGEKPKGKCLFYLRNIATFLVSHIGLVSLVVGYCIMGAFTFEALEAKHELQVKREMIKVRESVTDDLWRFTYKMDVLVQEDWTVNVTDRLKKFETHLIESMKKKGWDGSEETDKVQWTLAGALFYSIILITTIGYGHIAPKTPWGKMVTIFYAILGIPLMLLCLANIGDAMAHSFRFLYWKVCCYICTRKPKKSRLRRQRTRRSNSGRQSARYQSSAGGPPGSKVNSLRRSQRYSQRSADSAMSDSAVSRSSYSETDQESKFYDDAEREFDMMQQMNGPQRGRRSQHHGRNNRPITTAPGSTRPGRGNNAETDMGPGGGAIDYQPSTPSSPNAPKTNDPNAMESGFFNNKYADDQMDGRNKTDHPSDATNKSGVDRNRGGSDKRHDRLELESDLEGAEGKEMMRPMSHRYSNRSPGTSGAGSGSGGGSNRLSRLTEQEEVDYDDDYVYDDYIDSEEDEDVHHNKPVPIWLSILLVVGYIFGGAFLFSGWEQWSFLDSAYFCFITLTTIGFGDFVPAQNVKENVEISIALCSLYLLFGIALLAMSFNLVQEEVINSVKSVAKRLGIIKDEDDDDDR</sequence>
<evidence type="ECO:0000256" key="6">
    <source>
        <dbReference type="ARBA" id="ARBA00023136"/>
    </source>
</evidence>
<evidence type="ECO:0000256" key="9">
    <source>
        <dbReference type="SAM" id="MobiDB-lite"/>
    </source>
</evidence>
<dbReference type="EMBL" id="CAKKLH010000336">
    <property type="protein sequence ID" value="CAH0113054.1"/>
    <property type="molecule type" value="Genomic_DNA"/>
</dbReference>
<dbReference type="PANTHER" id="PTHR11003:SF334">
    <property type="entry name" value="FI03418P"/>
    <property type="match status" value="1"/>
</dbReference>
<reference evidence="12" key="1">
    <citation type="submission" date="2021-11" db="EMBL/GenBank/DDBJ databases">
        <authorList>
            <person name="Schell T."/>
        </authorList>
    </citation>
    <scope>NUCLEOTIDE SEQUENCE</scope>
    <source>
        <strain evidence="12">M5</strain>
    </source>
</reference>
<dbReference type="Pfam" id="PF07885">
    <property type="entry name" value="Ion_trans_2"/>
    <property type="match status" value="2"/>
</dbReference>
<dbReference type="GO" id="GO:0022841">
    <property type="term" value="F:potassium ion leak channel activity"/>
    <property type="evidence" value="ECO:0007669"/>
    <property type="project" value="TreeGrafter"/>
</dbReference>
<feature type="transmembrane region" description="Helical" evidence="10">
    <location>
        <begin position="536"/>
        <end position="557"/>
    </location>
</feature>
<evidence type="ECO:0000256" key="10">
    <source>
        <dbReference type="SAM" id="Phobius"/>
    </source>
</evidence>
<feature type="domain" description="Potassium channel" evidence="11">
    <location>
        <begin position="153"/>
        <end position="209"/>
    </location>
</feature>
<feature type="transmembrane region" description="Helical" evidence="10">
    <location>
        <begin position="155"/>
        <end position="176"/>
    </location>
</feature>
<organism evidence="12 13">
    <name type="scientific">Daphnia galeata</name>
    <dbReference type="NCBI Taxonomy" id="27404"/>
    <lineage>
        <taxon>Eukaryota</taxon>
        <taxon>Metazoa</taxon>
        <taxon>Ecdysozoa</taxon>
        <taxon>Arthropoda</taxon>
        <taxon>Crustacea</taxon>
        <taxon>Branchiopoda</taxon>
        <taxon>Diplostraca</taxon>
        <taxon>Cladocera</taxon>
        <taxon>Anomopoda</taxon>
        <taxon>Daphniidae</taxon>
        <taxon>Daphnia</taxon>
    </lineage>
</organism>
<accession>A0A8J2WVB8</accession>
<evidence type="ECO:0000259" key="11">
    <source>
        <dbReference type="Pfam" id="PF07885"/>
    </source>
</evidence>
<evidence type="ECO:0000256" key="8">
    <source>
        <dbReference type="RuleBase" id="RU003857"/>
    </source>
</evidence>
<feature type="compositionally biased region" description="Gly residues" evidence="9">
    <location>
        <begin position="456"/>
        <end position="466"/>
    </location>
</feature>
<evidence type="ECO:0000256" key="3">
    <source>
        <dbReference type="ARBA" id="ARBA00022692"/>
    </source>
</evidence>